<keyword evidence="3" id="KW-1185">Reference proteome</keyword>
<protein>
    <submittedName>
        <fullName evidence="2">Uncharacterized protein</fullName>
    </submittedName>
</protein>
<sequence length="88" mass="9359">MHVMMPQEEFSSSGPIYEYPPYYPSPPQAQSLPPPPPPPPPHQSTTPSVSKWPGTLVTPSPQQGDLSLLGPPSGQGTGGGARTRDRSR</sequence>
<evidence type="ECO:0000313" key="3">
    <source>
        <dbReference type="Proteomes" id="UP000735302"/>
    </source>
</evidence>
<feature type="compositionally biased region" description="Low complexity" evidence="1">
    <location>
        <begin position="11"/>
        <end position="20"/>
    </location>
</feature>
<dbReference type="EMBL" id="BLXT01002491">
    <property type="protein sequence ID" value="GFN95326.1"/>
    <property type="molecule type" value="Genomic_DNA"/>
</dbReference>
<feature type="compositionally biased region" description="Low complexity" evidence="1">
    <location>
        <begin position="63"/>
        <end position="72"/>
    </location>
</feature>
<evidence type="ECO:0000256" key="1">
    <source>
        <dbReference type="SAM" id="MobiDB-lite"/>
    </source>
</evidence>
<proteinExistence type="predicted"/>
<reference evidence="2 3" key="1">
    <citation type="journal article" date="2021" name="Elife">
        <title>Chloroplast acquisition without the gene transfer in kleptoplastic sea slugs, Plakobranchus ocellatus.</title>
        <authorList>
            <person name="Maeda T."/>
            <person name="Takahashi S."/>
            <person name="Yoshida T."/>
            <person name="Shimamura S."/>
            <person name="Takaki Y."/>
            <person name="Nagai Y."/>
            <person name="Toyoda A."/>
            <person name="Suzuki Y."/>
            <person name="Arimoto A."/>
            <person name="Ishii H."/>
            <person name="Satoh N."/>
            <person name="Nishiyama T."/>
            <person name="Hasebe M."/>
            <person name="Maruyama T."/>
            <person name="Minagawa J."/>
            <person name="Obokata J."/>
            <person name="Shigenobu S."/>
        </authorList>
    </citation>
    <scope>NUCLEOTIDE SEQUENCE [LARGE SCALE GENOMIC DNA]</scope>
</reference>
<dbReference type="AlphaFoldDB" id="A0AAV3ZJ32"/>
<dbReference type="Proteomes" id="UP000735302">
    <property type="component" value="Unassembled WGS sequence"/>
</dbReference>
<evidence type="ECO:0000313" key="2">
    <source>
        <dbReference type="EMBL" id="GFN95326.1"/>
    </source>
</evidence>
<name>A0AAV3ZJ32_9GAST</name>
<organism evidence="2 3">
    <name type="scientific">Plakobranchus ocellatus</name>
    <dbReference type="NCBI Taxonomy" id="259542"/>
    <lineage>
        <taxon>Eukaryota</taxon>
        <taxon>Metazoa</taxon>
        <taxon>Spiralia</taxon>
        <taxon>Lophotrochozoa</taxon>
        <taxon>Mollusca</taxon>
        <taxon>Gastropoda</taxon>
        <taxon>Heterobranchia</taxon>
        <taxon>Euthyneura</taxon>
        <taxon>Panpulmonata</taxon>
        <taxon>Sacoglossa</taxon>
        <taxon>Placobranchoidea</taxon>
        <taxon>Plakobranchidae</taxon>
        <taxon>Plakobranchus</taxon>
    </lineage>
</organism>
<gene>
    <name evidence="2" type="ORF">PoB_002183200</name>
</gene>
<feature type="compositionally biased region" description="Pro residues" evidence="1">
    <location>
        <begin position="21"/>
        <end position="42"/>
    </location>
</feature>
<comment type="caution">
    <text evidence="2">The sequence shown here is derived from an EMBL/GenBank/DDBJ whole genome shotgun (WGS) entry which is preliminary data.</text>
</comment>
<feature type="region of interest" description="Disordered" evidence="1">
    <location>
        <begin position="1"/>
        <end position="88"/>
    </location>
</feature>
<accession>A0AAV3ZJ32</accession>